<sequence>MKLIVNADDYGITMRVSEGIIHGMKQGLITDTSALVNSVHFEKSSVMALEAGITSMGVHLNLTFMTPVLEASAVQSIVDESGRFYRKPGLIPSTYDPGEVRAELKAQIEKFLASGLTLNHLDTHHGVSVKNAQMLDLVMELAREYNVPMRRDDILSPELNGKLVDAGIRSTDILCGDPAMPTLQESWFRGVLDQYKESEDIVEIAGHPGYADDELRSISSLVEEREHDLAVLLNPALREYVEEQGIQLISYSQL</sequence>
<dbReference type="STRING" id="582692.SAMN05720606_104190"/>
<reference evidence="7" key="1">
    <citation type="submission" date="2016-10" db="EMBL/GenBank/DDBJ databases">
        <authorList>
            <person name="Varghese N."/>
            <person name="Submissions S."/>
        </authorList>
    </citation>
    <scope>NUCLEOTIDE SEQUENCE [LARGE SCALE GENOMIC DNA]</scope>
    <source>
        <strain evidence="7">BL9</strain>
    </source>
</reference>
<dbReference type="GO" id="GO:0016787">
    <property type="term" value="F:hydrolase activity"/>
    <property type="evidence" value="ECO:0007669"/>
    <property type="project" value="UniProtKB-KW"/>
</dbReference>
<dbReference type="Proteomes" id="UP000198538">
    <property type="component" value="Unassembled WGS sequence"/>
</dbReference>
<organism evidence="6 7">
    <name type="scientific">Paenibacillus polysaccharolyticus</name>
    <dbReference type="NCBI Taxonomy" id="582692"/>
    <lineage>
        <taxon>Bacteria</taxon>
        <taxon>Bacillati</taxon>
        <taxon>Bacillota</taxon>
        <taxon>Bacilli</taxon>
        <taxon>Bacillales</taxon>
        <taxon>Paenibacillaceae</taxon>
        <taxon>Paenibacillus</taxon>
    </lineage>
</organism>
<comment type="cofactor">
    <cofactor evidence="1">
        <name>Mg(2+)</name>
        <dbReference type="ChEBI" id="CHEBI:18420"/>
    </cofactor>
</comment>
<name>A0A1G5FF54_9BACL</name>
<dbReference type="PANTHER" id="PTHR31609">
    <property type="entry name" value="YDJC DEACETYLASE FAMILY MEMBER"/>
    <property type="match status" value="1"/>
</dbReference>
<dbReference type="GO" id="GO:0019213">
    <property type="term" value="F:deacetylase activity"/>
    <property type="evidence" value="ECO:0007669"/>
    <property type="project" value="TreeGrafter"/>
</dbReference>
<evidence type="ECO:0008006" key="8">
    <source>
        <dbReference type="Google" id="ProtNLM"/>
    </source>
</evidence>
<gene>
    <name evidence="6" type="ORF">SAMN05720606_104190</name>
</gene>
<dbReference type="AlphaFoldDB" id="A0A1G5FF54"/>
<dbReference type="EMBL" id="FMVM01000004">
    <property type="protein sequence ID" value="SCY37885.1"/>
    <property type="molecule type" value="Genomic_DNA"/>
</dbReference>
<evidence type="ECO:0000256" key="3">
    <source>
        <dbReference type="ARBA" id="ARBA00022801"/>
    </source>
</evidence>
<dbReference type="GO" id="GO:0005975">
    <property type="term" value="P:carbohydrate metabolic process"/>
    <property type="evidence" value="ECO:0007669"/>
    <property type="project" value="InterPro"/>
</dbReference>
<keyword evidence="2" id="KW-0479">Metal-binding</keyword>
<dbReference type="InterPro" id="IPR006879">
    <property type="entry name" value="YdjC-like"/>
</dbReference>
<dbReference type="Gene3D" id="3.20.20.370">
    <property type="entry name" value="Glycoside hydrolase/deacetylase"/>
    <property type="match status" value="1"/>
</dbReference>
<evidence type="ECO:0000256" key="4">
    <source>
        <dbReference type="ARBA" id="ARBA00022842"/>
    </source>
</evidence>
<dbReference type="SUPFAM" id="SSF88713">
    <property type="entry name" value="Glycoside hydrolase/deacetylase"/>
    <property type="match status" value="1"/>
</dbReference>
<dbReference type="GO" id="GO:0046872">
    <property type="term" value="F:metal ion binding"/>
    <property type="evidence" value="ECO:0007669"/>
    <property type="project" value="UniProtKB-KW"/>
</dbReference>
<evidence type="ECO:0000313" key="6">
    <source>
        <dbReference type="EMBL" id="SCY37885.1"/>
    </source>
</evidence>
<evidence type="ECO:0000313" key="7">
    <source>
        <dbReference type="Proteomes" id="UP000198538"/>
    </source>
</evidence>
<evidence type="ECO:0000256" key="1">
    <source>
        <dbReference type="ARBA" id="ARBA00001946"/>
    </source>
</evidence>
<evidence type="ECO:0000256" key="2">
    <source>
        <dbReference type="ARBA" id="ARBA00022723"/>
    </source>
</evidence>
<keyword evidence="3" id="KW-0378">Hydrolase</keyword>
<dbReference type="RefSeq" id="WP_090917694.1">
    <property type="nucleotide sequence ID" value="NZ_FMVM01000004.1"/>
</dbReference>
<dbReference type="InterPro" id="IPR011330">
    <property type="entry name" value="Glyco_hydro/deAcase_b/a-brl"/>
</dbReference>
<dbReference type="Pfam" id="PF04794">
    <property type="entry name" value="YdjC"/>
    <property type="match status" value="1"/>
</dbReference>
<keyword evidence="7" id="KW-1185">Reference proteome</keyword>
<accession>A0A1G5FF54</accession>
<keyword evidence="4" id="KW-0460">Magnesium</keyword>
<evidence type="ECO:0000256" key="5">
    <source>
        <dbReference type="ARBA" id="ARBA00023277"/>
    </source>
</evidence>
<keyword evidence="5" id="KW-0119">Carbohydrate metabolism</keyword>
<proteinExistence type="predicted"/>
<dbReference type="PANTHER" id="PTHR31609:SF1">
    <property type="entry name" value="CARBOHYDRATE DEACETYLASE"/>
    <property type="match status" value="1"/>
</dbReference>
<protein>
    <recommendedName>
        <fullName evidence="8">Carbohydrate deacetylase</fullName>
    </recommendedName>
</protein>